<dbReference type="Gene3D" id="3.20.20.140">
    <property type="entry name" value="Metal-dependent hydrolases"/>
    <property type="match status" value="1"/>
</dbReference>
<dbReference type="RefSeq" id="WP_057776724.1">
    <property type="nucleotide sequence ID" value="NZ_CP042593.1"/>
</dbReference>
<dbReference type="InterPro" id="IPR051781">
    <property type="entry name" value="Metallo-dep_Hydrolase"/>
</dbReference>
<dbReference type="InterPro" id="IPR006680">
    <property type="entry name" value="Amidohydro-rel"/>
</dbReference>
<name>A0A5B8Z817_CYTDA</name>
<dbReference type="Pfam" id="PF01979">
    <property type="entry name" value="Amidohydro_1"/>
    <property type="match status" value="1"/>
</dbReference>
<dbReference type="STRING" id="1742359.GCA_001439625_01586"/>
<feature type="domain" description="Amidohydrolase-related" evidence="1">
    <location>
        <begin position="285"/>
        <end position="381"/>
    </location>
</feature>
<dbReference type="PANTHER" id="PTHR43135:SF3">
    <property type="entry name" value="ALPHA-D-RIBOSE 1-METHYLPHOSPHONATE 5-TRIPHOSPHATE DIPHOSPHATASE"/>
    <property type="match status" value="1"/>
</dbReference>
<dbReference type="GO" id="GO:0016810">
    <property type="term" value="F:hydrolase activity, acting on carbon-nitrogen (but not peptide) bonds"/>
    <property type="evidence" value="ECO:0007669"/>
    <property type="project" value="InterPro"/>
</dbReference>
<evidence type="ECO:0000313" key="3">
    <source>
        <dbReference type="Proteomes" id="UP000321555"/>
    </source>
</evidence>
<dbReference type="PANTHER" id="PTHR43135">
    <property type="entry name" value="ALPHA-D-RIBOSE 1-METHYLPHOSPHONATE 5-TRIPHOSPHATE DIPHOSPHATASE"/>
    <property type="match status" value="1"/>
</dbReference>
<organism evidence="2 3">
    <name type="scientific">Cytobacillus dafuensis</name>
    <name type="common">Bacillus dafuensis</name>
    <dbReference type="NCBI Taxonomy" id="1742359"/>
    <lineage>
        <taxon>Bacteria</taxon>
        <taxon>Bacillati</taxon>
        <taxon>Bacillota</taxon>
        <taxon>Bacilli</taxon>
        <taxon>Bacillales</taxon>
        <taxon>Bacillaceae</taxon>
        <taxon>Cytobacillus</taxon>
    </lineage>
</organism>
<dbReference type="EMBL" id="CP042593">
    <property type="protein sequence ID" value="QED49108.1"/>
    <property type="molecule type" value="Genomic_DNA"/>
</dbReference>
<dbReference type="SUPFAM" id="SSF51556">
    <property type="entry name" value="Metallo-dependent hydrolases"/>
    <property type="match status" value="1"/>
</dbReference>
<dbReference type="OrthoDB" id="9807210at2"/>
<dbReference type="InterPro" id="IPR011059">
    <property type="entry name" value="Metal-dep_hydrolase_composite"/>
</dbReference>
<sequence>MLLIKNAKIYTMAGKVIENGDILIENGKIKDIGVGLNDQHEAVINAEGLIATPGLIDAHTHIGVMNFEKDKYSDDANEMTKHSTPSLDIRYSIDLTSKDFRHTYPNGITSVAIIPGSGNVIGGLGVASKTYGANIFNMVIKNPIAMKVALGGNPIGTYGSKGNTPMTRMAVAKLLMDTLTEAKEYFKKKEEYANNPKKLPLYNEEMESFMPVFNKEIQLKVHCTQFDMLTAIEIANKFELKLSIEHAWGAKNFIDEIVQCGCDVVFGPIGVMRSFGECDPIDIESVYELDNRGVNVAIMTDSPILSVDCLIHQAGEAVREGCSVDRALRMITINAAKILGIEDRVGSLKVGKDADIVLFEGMPLFDTNAKVKYTIIDGEIVYKS</sequence>
<dbReference type="Proteomes" id="UP000321555">
    <property type="component" value="Chromosome"/>
</dbReference>
<gene>
    <name evidence="2" type="ORF">FSZ17_18655</name>
</gene>
<accession>A0A5B8Z817</accession>
<dbReference type="SUPFAM" id="SSF51338">
    <property type="entry name" value="Composite domain of metallo-dependent hydrolases"/>
    <property type="match status" value="1"/>
</dbReference>
<dbReference type="InterPro" id="IPR032466">
    <property type="entry name" value="Metal_Hydrolase"/>
</dbReference>
<protein>
    <submittedName>
        <fullName evidence="2">Amidohydrolase family protein</fullName>
    </submittedName>
</protein>
<reference evidence="3" key="1">
    <citation type="submission" date="2019-08" db="EMBL/GenBank/DDBJ databases">
        <authorList>
            <person name="Zheng X."/>
        </authorList>
    </citation>
    <scope>NUCLEOTIDE SEQUENCE [LARGE SCALE GENOMIC DNA]</scope>
    <source>
        <strain evidence="3">FJAT-25496</strain>
    </source>
</reference>
<evidence type="ECO:0000313" key="2">
    <source>
        <dbReference type="EMBL" id="QED49108.1"/>
    </source>
</evidence>
<keyword evidence="3" id="KW-1185">Reference proteome</keyword>
<evidence type="ECO:0000259" key="1">
    <source>
        <dbReference type="Pfam" id="PF01979"/>
    </source>
</evidence>
<dbReference type="KEGG" id="bda:FSZ17_18655"/>
<keyword evidence="2" id="KW-0378">Hydrolase</keyword>
<proteinExistence type="predicted"/>
<dbReference type="AlphaFoldDB" id="A0A5B8Z817"/>